<dbReference type="EMBL" id="JADIMM010000109">
    <property type="protein sequence ID" value="MBO8458455.1"/>
    <property type="molecule type" value="Genomic_DNA"/>
</dbReference>
<keyword evidence="5 8" id="KW-1133">Transmembrane helix</keyword>
<feature type="transmembrane region" description="Helical" evidence="8">
    <location>
        <begin position="40"/>
        <end position="57"/>
    </location>
</feature>
<evidence type="ECO:0000256" key="5">
    <source>
        <dbReference type="ARBA" id="ARBA00022989"/>
    </source>
</evidence>
<accession>A0A9D9HR60</accession>
<dbReference type="InterPro" id="IPR024528">
    <property type="entry name" value="ThrE_2"/>
</dbReference>
<evidence type="ECO:0000256" key="4">
    <source>
        <dbReference type="ARBA" id="ARBA00022692"/>
    </source>
</evidence>
<name>A0A9D9HR60_9SPIR</name>
<dbReference type="PANTHER" id="PTHR34390">
    <property type="entry name" value="UPF0442 PROTEIN YJJB-RELATED"/>
    <property type="match status" value="1"/>
</dbReference>
<dbReference type="Pfam" id="PF12821">
    <property type="entry name" value="ThrE_2"/>
    <property type="match status" value="1"/>
</dbReference>
<sequence length="154" mass="16117">MGFIESLSESVPVYMLLSSFFAGCASAGFAFCFFAAPKDILTGGVCGFLGWFVYLLAKNLDMAVVISFGAAAFTAGVFSEICAFLRRRPALVFSVPGIIPLVPGGGMYETMMAAVRGNMEEAGTRAFVTLCSAGAVAVGLAAATAVCRMIHRNR</sequence>
<protein>
    <submittedName>
        <fullName evidence="10">Threonine/serine exporter family protein</fullName>
    </submittedName>
</protein>
<evidence type="ECO:0000256" key="7">
    <source>
        <dbReference type="ARBA" id="ARBA00034125"/>
    </source>
</evidence>
<feature type="transmembrane region" description="Helical" evidence="8">
    <location>
        <begin position="90"/>
        <end position="107"/>
    </location>
</feature>
<keyword evidence="4 8" id="KW-0812">Transmembrane</keyword>
<feature type="transmembrane region" description="Helical" evidence="8">
    <location>
        <begin position="127"/>
        <end position="150"/>
    </location>
</feature>
<evidence type="ECO:0000256" key="3">
    <source>
        <dbReference type="ARBA" id="ARBA00022519"/>
    </source>
</evidence>
<feature type="transmembrane region" description="Helical" evidence="8">
    <location>
        <begin position="63"/>
        <end position="83"/>
    </location>
</feature>
<dbReference type="InterPro" id="IPR050539">
    <property type="entry name" value="ThrE_Dicarb/AminoAcid_Exp"/>
</dbReference>
<comment type="similarity">
    <text evidence="7">Belongs to the ThrE exporter (TC 2.A.79) family.</text>
</comment>
<keyword evidence="3" id="KW-0997">Cell inner membrane</keyword>
<comment type="caution">
    <text evidence="10">The sequence shown here is derived from an EMBL/GenBank/DDBJ whole genome shotgun (WGS) entry which is preliminary data.</text>
</comment>
<evidence type="ECO:0000313" key="10">
    <source>
        <dbReference type="EMBL" id="MBO8458455.1"/>
    </source>
</evidence>
<evidence type="ECO:0000313" key="11">
    <source>
        <dbReference type="Proteomes" id="UP000823638"/>
    </source>
</evidence>
<reference evidence="10" key="2">
    <citation type="journal article" date="2021" name="PeerJ">
        <title>Extensive microbial diversity within the chicken gut microbiome revealed by metagenomics and culture.</title>
        <authorList>
            <person name="Gilroy R."/>
            <person name="Ravi A."/>
            <person name="Getino M."/>
            <person name="Pursley I."/>
            <person name="Horton D.L."/>
            <person name="Alikhan N.F."/>
            <person name="Baker D."/>
            <person name="Gharbi K."/>
            <person name="Hall N."/>
            <person name="Watson M."/>
            <person name="Adriaenssens E.M."/>
            <person name="Foster-Nyarko E."/>
            <person name="Jarju S."/>
            <person name="Secka A."/>
            <person name="Antonio M."/>
            <person name="Oren A."/>
            <person name="Chaudhuri R.R."/>
            <person name="La Ragione R."/>
            <person name="Hildebrand F."/>
            <person name="Pallen M.J."/>
        </authorList>
    </citation>
    <scope>NUCLEOTIDE SEQUENCE</scope>
    <source>
        <strain evidence="10">10532</strain>
    </source>
</reference>
<organism evidence="10 11">
    <name type="scientific">Candidatus Gallitreponema excrementavium</name>
    <dbReference type="NCBI Taxonomy" id="2840840"/>
    <lineage>
        <taxon>Bacteria</taxon>
        <taxon>Pseudomonadati</taxon>
        <taxon>Spirochaetota</taxon>
        <taxon>Spirochaetia</taxon>
        <taxon>Spirochaetales</taxon>
        <taxon>Candidatus Gallitreponema</taxon>
    </lineage>
</organism>
<dbReference type="Proteomes" id="UP000823638">
    <property type="component" value="Unassembled WGS sequence"/>
</dbReference>
<comment type="subcellular location">
    <subcellularLocation>
        <location evidence="1">Cell membrane</location>
        <topology evidence="1">Multi-pass membrane protein</topology>
    </subcellularLocation>
</comment>
<proteinExistence type="inferred from homology"/>
<reference evidence="10" key="1">
    <citation type="submission" date="2020-10" db="EMBL/GenBank/DDBJ databases">
        <authorList>
            <person name="Gilroy R."/>
        </authorList>
    </citation>
    <scope>NUCLEOTIDE SEQUENCE</scope>
    <source>
        <strain evidence="10">10532</strain>
    </source>
</reference>
<keyword evidence="6 8" id="KW-0472">Membrane</keyword>
<dbReference type="GO" id="GO:0015744">
    <property type="term" value="P:succinate transport"/>
    <property type="evidence" value="ECO:0007669"/>
    <property type="project" value="TreeGrafter"/>
</dbReference>
<gene>
    <name evidence="10" type="ORF">IAA81_09565</name>
</gene>
<feature type="domain" description="Threonine/Serine exporter ThrE" evidence="9">
    <location>
        <begin position="20"/>
        <end position="145"/>
    </location>
</feature>
<evidence type="ECO:0000256" key="2">
    <source>
        <dbReference type="ARBA" id="ARBA00022475"/>
    </source>
</evidence>
<dbReference type="AlphaFoldDB" id="A0A9D9HR60"/>
<evidence type="ECO:0000256" key="8">
    <source>
        <dbReference type="SAM" id="Phobius"/>
    </source>
</evidence>
<evidence type="ECO:0000256" key="6">
    <source>
        <dbReference type="ARBA" id="ARBA00023136"/>
    </source>
</evidence>
<keyword evidence="2" id="KW-1003">Cell membrane</keyword>
<dbReference type="GO" id="GO:0005886">
    <property type="term" value="C:plasma membrane"/>
    <property type="evidence" value="ECO:0007669"/>
    <property type="project" value="UniProtKB-SubCell"/>
</dbReference>
<evidence type="ECO:0000259" key="9">
    <source>
        <dbReference type="Pfam" id="PF12821"/>
    </source>
</evidence>
<feature type="transmembrane region" description="Helical" evidence="8">
    <location>
        <begin position="12"/>
        <end position="33"/>
    </location>
</feature>
<dbReference type="PANTHER" id="PTHR34390:SF1">
    <property type="entry name" value="SUCCINATE TRANSPORTER SUBUNIT YJJB-RELATED"/>
    <property type="match status" value="1"/>
</dbReference>
<evidence type="ECO:0000256" key="1">
    <source>
        <dbReference type="ARBA" id="ARBA00004651"/>
    </source>
</evidence>